<proteinExistence type="inferred from homology"/>
<dbReference type="GO" id="GO:0008422">
    <property type="term" value="F:beta-glucosidase activity"/>
    <property type="evidence" value="ECO:0007669"/>
    <property type="project" value="TreeGrafter"/>
</dbReference>
<dbReference type="STRING" id="661478.OP10G_2788"/>
<dbReference type="KEGG" id="fgi:OP10G_2788"/>
<protein>
    <submittedName>
        <fullName evidence="9">Glycoside hydrolase family 5</fullName>
    </submittedName>
</protein>
<comment type="similarity">
    <text evidence="1 7">Belongs to the glycosyl hydrolase 5 (cellulase A) family.</text>
</comment>
<evidence type="ECO:0000313" key="9">
    <source>
        <dbReference type="EMBL" id="AIE86156.1"/>
    </source>
</evidence>
<keyword evidence="4" id="KW-0119">Carbohydrate metabolism</keyword>
<organism evidence="9 10">
    <name type="scientific">Fimbriimonas ginsengisoli Gsoil 348</name>
    <dbReference type="NCBI Taxonomy" id="661478"/>
    <lineage>
        <taxon>Bacteria</taxon>
        <taxon>Bacillati</taxon>
        <taxon>Armatimonadota</taxon>
        <taxon>Fimbriimonadia</taxon>
        <taxon>Fimbriimonadales</taxon>
        <taxon>Fimbriimonadaceae</taxon>
        <taxon>Fimbriimonas</taxon>
    </lineage>
</organism>
<evidence type="ECO:0000256" key="2">
    <source>
        <dbReference type="ARBA" id="ARBA00022801"/>
    </source>
</evidence>
<evidence type="ECO:0000256" key="5">
    <source>
        <dbReference type="ARBA" id="ARBA00023295"/>
    </source>
</evidence>
<keyword evidence="3" id="KW-0136">Cellulose degradation</keyword>
<name>A0A068NRU7_FIMGI</name>
<dbReference type="AlphaFoldDB" id="A0A068NRU7"/>
<evidence type="ECO:0000256" key="4">
    <source>
        <dbReference type="ARBA" id="ARBA00023277"/>
    </source>
</evidence>
<dbReference type="RefSeq" id="WP_025225301.1">
    <property type="nucleotide sequence ID" value="NZ_CP007139.1"/>
</dbReference>
<dbReference type="PANTHER" id="PTHR31297:SF41">
    <property type="entry name" value="ENDOGLUCANASE, PUTATIVE (AFU_ORTHOLOGUE AFUA_5G01830)-RELATED"/>
    <property type="match status" value="1"/>
</dbReference>
<dbReference type="OrthoDB" id="9800475at2"/>
<evidence type="ECO:0000256" key="1">
    <source>
        <dbReference type="ARBA" id="ARBA00005641"/>
    </source>
</evidence>
<evidence type="ECO:0000313" key="10">
    <source>
        <dbReference type="Proteomes" id="UP000027982"/>
    </source>
</evidence>
<gene>
    <name evidence="9" type="ORF">OP10G_2788</name>
</gene>
<keyword evidence="2 7" id="KW-0378">Hydrolase</keyword>
<dbReference type="GO" id="GO:0030245">
    <property type="term" value="P:cellulose catabolic process"/>
    <property type="evidence" value="ECO:0007669"/>
    <property type="project" value="UniProtKB-KW"/>
</dbReference>
<dbReference type="EMBL" id="CP007139">
    <property type="protein sequence ID" value="AIE86156.1"/>
    <property type="molecule type" value="Genomic_DNA"/>
</dbReference>
<dbReference type="GO" id="GO:0005576">
    <property type="term" value="C:extracellular region"/>
    <property type="evidence" value="ECO:0007669"/>
    <property type="project" value="TreeGrafter"/>
</dbReference>
<dbReference type="Proteomes" id="UP000027982">
    <property type="component" value="Chromosome"/>
</dbReference>
<dbReference type="eggNOG" id="COG2730">
    <property type="taxonomic scope" value="Bacteria"/>
</dbReference>
<dbReference type="Pfam" id="PF00150">
    <property type="entry name" value="Cellulase"/>
    <property type="match status" value="1"/>
</dbReference>
<keyword evidence="6" id="KW-0624">Polysaccharide degradation</keyword>
<keyword evidence="5 7" id="KW-0326">Glycosidase</keyword>
<dbReference type="InterPro" id="IPR050386">
    <property type="entry name" value="Glycosyl_hydrolase_5"/>
</dbReference>
<evidence type="ECO:0000256" key="6">
    <source>
        <dbReference type="ARBA" id="ARBA00023326"/>
    </source>
</evidence>
<evidence type="ECO:0000256" key="7">
    <source>
        <dbReference type="RuleBase" id="RU361153"/>
    </source>
</evidence>
<dbReference type="InterPro" id="IPR001547">
    <property type="entry name" value="Glyco_hydro_5"/>
</dbReference>
<evidence type="ECO:0000256" key="3">
    <source>
        <dbReference type="ARBA" id="ARBA00023001"/>
    </source>
</evidence>
<dbReference type="InterPro" id="IPR017853">
    <property type="entry name" value="GH"/>
</dbReference>
<dbReference type="HOGENOM" id="CLU_018668_1_0_0"/>
<dbReference type="GO" id="GO:0009986">
    <property type="term" value="C:cell surface"/>
    <property type="evidence" value="ECO:0007669"/>
    <property type="project" value="TreeGrafter"/>
</dbReference>
<feature type="domain" description="Glycoside hydrolase family 5" evidence="8">
    <location>
        <begin position="13"/>
        <end position="292"/>
    </location>
</feature>
<dbReference type="Gene3D" id="3.20.20.80">
    <property type="entry name" value="Glycosidases"/>
    <property type="match status" value="1"/>
</dbReference>
<keyword evidence="10" id="KW-1185">Reference proteome</keyword>
<dbReference type="SUPFAM" id="SSF51445">
    <property type="entry name" value="(Trans)glycosidases"/>
    <property type="match status" value="1"/>
</dbReference>
<evidence type="ECO:0000259" key="8">
    <source>
        <dbReference type="Pfam" id="PF00150"/>
    </source>
</evidence>
<reference evidence="9 10" key="1">
    <citation type="journal article" date="2014" name="PLoS ONE">
        <title>The first complete genome sequence of the class fimbriimonadia in the phylum armatimonadetes.</title>
        <authorList>
            <person name="Hu Z.Y."/>
            <person name="Wang Y.Z."/>
            <person name="Im W.T."/>
            <person name="Wang S.Y."/>
            <person name="Zhao G.P."/>
            <person name="Zheng H.J."/>
            <person name="Quan Z.X."/>
        </authorList>
    </citation>
    <scope>NUCLEOTIDE SEQUENCE [LARGE SCALE GENOMIC DNA]</scope>
    <source>
        <strain evidence="9">Gsoil 348</strain>
    </source>
</reference>
<sequence length="329" mass="38644">MFYGFNFLWMYTWSPDRPPLPADEKALDFLVHNGFNFVRIPTDYRQWTHDFDYFNLDEPVFEHLDGYLEALRSRGLHMSLNVHRAPGYCINRNDLERHNLWKDEIAQDAFVHLWETFARRYKGVPSSQLSFDLLNEPPNEGEYGFTRDIHQRVMRRTVGAIRAIDPDREIVLDGIGGGHYAMPELADLGVVHSGRGYQPMPVSHYHASWWGPGMSLPEPIYPGTPWEGKIWDKETLRELFETWRDVERMGVRIHMGEFGCYNQTPNDVALRWFADLFSLWHEYSWGFSFWNFDGPFGIVDHGRPGARYEQIDGYNVDIDLFKLVMEARV</sequence>
<accession>A0A068NRU7</accession>
<dbReference type="PANTHER" id="PTHR31297">
    <property type="entry name" value="GLUCAN ENDO-1,6-BETA-GLUCOSIDASE B"/>
    <property type="match status" value="1"/>
</dbReference>